<dbReference type="PROSITE" id="PS50014">
    <property type="entry name" value="BROMODOMAIN_2"/>
    <property type="match status" value="1"/>
</dbReference>
<dbReference type="InterPro" id="IPR015300">
    <property type="entry name" value="DNA-bd_pseudobarrel_sf"/>
</dbReference>
<dbReference type="GO" id="GO:0003677">
    <property type="term" value="F:DNA binding"/>
    <property type="evidence" value="ECO:0007669"/>
    <property type="project" value="UniProtKB-KW"/>
</dbReference>
<feature type="region of interest" description="Disordered" evidence="7">
    <location>
        <begin position="235"/>
        <end position="306"/>
    </location>
</feature>
<dbReference type="GO" id="GO:0005634">
    <property type="term" value="C:nucleus"/>
    <property type="evidence" value="ECO:0007669"/>
    <property type="project" value="UniProtKB-SubCell"/>
</dbReference>
<sequence>MTPNDDLHLRESISKQKTQIHARIGPYHRRRPPPTSATQPQGSQSDAFKKGTAPPPVALPGLPKKPMHHLAAADLPRALERCHRLLDKLLQHEDGWVFAKPVDTHSLELRDYLSVIAEPMDLGTVSRRPELRRYPNLLCFAKDVRRTFSNAMTYNNKGDDVYESAAKLSRIFESGWASILAALPSPPPVAVRRARLKDELPRLPGDLQEKAASGARRWMGGLRWISTRPTRRLLTSSSGCSLSPPSGRQVARGTLVPTGSTVAPGPAARTFCPLGRDETTRSLELPGPGRDAWQHDRTGTPPPPRCLGNRRLGHKACCRAKAHHCSSSPSPPSCAQLLFSLCFTSPPLLPWLPSGSSPPLLRGKAVLEEGLPRLCLLDSFARVMEDGEPLGLWLQADGCCNGPFWVAAEFSPAGFMFLARGWKPFARSDDLRRGQVLQFRYDGAATLFVKFFRVSGGRMECCAESESGSLWRKWERLQPHQRKRKR</sequence>
<evidence type="ECO:0000256" key="4">
    <source>
        <dbReference type="ARBA" id="ARBA00023125"/>
    </source>
</evidence>
<evidence type="ECO:0008006" key="9">
    <source>
        <dbReference type="Google" id="ProtNLM"/>
    </source>
</evidence>
<dbReference type="InterPro" id="IPR003340">
    <property type="entry name" value="B3_DNA-bd"/>
</dbReference>
<feature type="region of interest" description="Disordered" evidence="7">
    <location>
        <begin position="1"/>
        <end position="64"/>
    </location>
</feature>
<dbReference type="EnsemblPlants" id="EMT32507">
    <property type="protein sequence ID" value="EMT32507"/>
    <property type="gene ID" value="F775_52724"/>
</dbReference>
<dbReference type="SUPFAM" id="SSF101936">
    <property type="entry name" value="DNA-binding pseudobarrel domain"/>
    <property type="match status" value="1"/>
</dbReference>
<evidence type="ECO:0000256" key="3">
    <source>
        <dbReference type="ARBA" id="ARBA00023117"/>
    </source>
</evidence>
<organism evidence="8">
    <name type="scientific">Aegilops tauschii</name>
    <name type="common">Tausch's goatgrass</name>
    <name type="synonym">Aegilops squarrosa</name>
    <dbReference type="NCBI Taxonomy" id="37682"/>
    <lineage>
        <taxon>Eukaryota</taxon>
        <taxon>Viridiplantae</taxon>
        <taxon>Streptophyta</taxon>
        <taxon>Embryophyta</taxon>
        <taxon>Tracheophyta</taxon>
        <taxon>Spermatophyta</taxon>
        <taxon>Magnoliopsida</taxon>
        <taxon>Liliopsida</taxon>
        <taxon>Poales</taxon>
        <taxon>Poaceae</taxon>
        <taxon>BOP clade</taxon>
        <taxon>Pooideae</taxon>
        <taxon>Triticodae</taxon>
        <taxon>Triticeae</taxon>
        <taxon>Triticinae</taxon>
        <taxon>Aegilops</taxon>
    </lineage>
</organism>
<proteinExistence type="predicted"/>
<feature type="compositionally biased region" description="Polar residues" evidence="7">
    <location>
        <begin position="36"/>
        <end position="46"/>
    </location>
</feature>
<evidence type="ECO:0000256" key="7">
    <source>
        <dbReference type="SAM" id="MobiDB-lite"/>
    </source>
</evidence>
<dbReference type="PANTHER" id="PTHR45926">
    <property type="entry name" value="OSJNBA0053K19.4 PROTEIN"/>
    <property type="match status" value="1"/>
</dbReference>
<dbReference type="AlphaFoldDB" id="M8CXS4"/>
<dbReference type="Pfam" id="PF00439">
    <property type="entry name" value="Bromodomain"/>
    <property type="match status" value="1"/>
</dbReference>
<keyword evidence="6" id="KW-0539">Nucleus</keyword>
<evidence type="ECO:0000313" key="8">
    <source>
        <dbReference type="EnsemblPlants" id="EMT32507"/>
    </source>
</evidence>
<name>M8CXS4_AEGTA</name>
<protein>
    <recommendedName>
        <fullName evidence="9">Bromo domain-containing protein</fullName>
    </recommendedName>
</protein>
<dbReference type="SUPFAM" id="SSF47370">
    <property type="entry name" value="Bromodomain"/>
    <property type="match status" value="1"/>
</dbReference>
<feature type="compositionally biased region" description="Low complexity" evidence="7">
    <location>
        <begin position="235"/>
        <end position="248"/>
    </location>
</feature>
<evidence type="ECO:0000256" key="2">
    <source>
        <dbReference type="ARBA" id="ARBA00023015"/>
    </source>
</evidence>
<feature type="compositionally biased region" description="Basic and acidic residues" evidence="7">
    <location>
        <begin position="1"/>
        <end position="14"/>
    </location>
</feature>
<evidence type="ECO:0000256" key="6">
    <source>
        <dbReference type="ARBA" id="ARBA00023242"/>
    </source>
</evidence>
<dbReference type="SMART" id="SM00297">
    <property type="entry name" value="BROMO"/>
    <property type="match status" value="1"/>
</dbReference>
<dbReference type="ExpressionAtlas" id="M8CXS4">
    <property type="expression patterns" value="baseline"/>
</dbReference>
<reference evidence="8" key="1">
    <citation type="submission" date="2015-06" db="UniProtKB">
        <authorList>
            <consortium name="EnsemblPlants"/>
        </authorList>
    </citation>
    <scope>IDENTIFICATION</scope>
</reference>
<comment type="subcellular location">
    <subcellularLocation>
        <location evidence="1">Nucleus</location>
    </subcellularLocation>
</comment>
<keyword evidence="4" id="KW-0238">DNA-binding</keyword>
<dbReference type="InterPro" id="IPR036427">
    <property type="entry name" value="Bromodomain-like_sf"/>
</dbReference>
<dbReference type="Gene3D" id="1.20.920.10">
    <property type="entry name" value="Bromodomain-like"/>
    <property type="match status" value="1"/>
</dbReference>
<dbReference type="PROSITE" id="PS50863">
    <property type="entry name" value="B3"/>
    <property type="match status" value="1"/>
</dbReference>
<evidence type="ECO:0000256" key="5">
    <source>
        <dbReference type="ARBA" id="ARBA00023163"/>
    </source>
</evidence>
<dbReference type="InterPro" id="IPR001487">
    <property type="entry name" value="Bromodomain"/>
</dbReference>
<keyword evidence="3" id="KW-0103">Bromodomain</keyword>
<evidence type="ECO:0000256" key="1">
    <source>
        <dbReference type="ARBA" id="ARBA00004123"/>
    </source>
</evidence>
<accession>M8CXS4</accession>
<keyword evidence="5" id="KW-0804">Transcription</keyword>
<keyword evidence="2" id="KW-0805">Transcription regulation</keyword>
<dbReference type="PRINTS" id="PR00503">
    <property type="entry name" value="BROMODOMAIN"/>
</dbReference>